<accession>A0A1I4P2A0</accession>
<feature type="domain" description="PBSX phage terminase small subunit-like N-terminal" evidence="1">
    <location>
        <begin position="1"/>
        <end position="53"/>
    </location>
</feature>
<dbReference type="STRING" id="1123291.SAMN04490355_105617"/>
<dbReference type="EMBL" id="FOTS01000056">
    <property type="protein sequence ID" value="SFM21657.1"/>
    <property type="molecule type" value="Genomic_DNA"/>
</dbReference>
<sequence length="59" mass="7070">MARPRNPDRDKAFEIWLNSNGTAKLKDIAAEISIPDSRIRKWKTEDNWDQKIKERSDWQ</sequence>
<protein>
    <submittedName>
        <fullName evidence="2">Phage terminase small subunit</fullName>
    </submittedName>
</protein>
<dbReference type="OrthoDB" id="9768556at2"/>
<dbReference type="AlphaFoldDB" id="A0A1I4P2A0"/>
<dbReference type="Proteomes" id="UP000199520">
    <property type="component" value="Unassembled WGS sequence"/>
</dbReference>
<keyword evidence="3" id="KW-1185">Reference proteome</keyword>
<gene>
    <name evidence="2" type="ORF">SAMN04490355_105617</name>
</gene>
<dbReference type="Pfam" id="PF10668">
    <property type="entry name" value="Phage_terminase"/>
    <property type="match status" value="1"/>
</dbReference>
<evidence type="ECO:0000259" key="1">
    <source>
        <dbReference type="Pfam" id="PF10668"/>
    </source>
</evidence>
<evidence type="ECO:0000313" key="2">
    <source>
        <dbReference type="EMBL" id="SFM21657.1"/>
    </source>
</evidence>
<dbReference type="InterPro" id="IPR018925">
    <property type="entry name" value="XtmA-like_N"/>
</dbReference>
<proteinExistence type="predicted"/>
<name>A0A1I4P2A0_9FIRM</name>
<organism evidence="2 3">
    <name type="scientific">Pelosinus propionicus DSM 13327</name>
    <dbReference type="NCBI Taxonomy" id="1123291"/>
    <lineage>
        <taxon>Bacteria</taxon>
        <taxon>Bacillati</taxon>
        <taxon>Bacillota</taxon>
        <taxon>Negativicutes</taxon>
        <taxon>Selenomonadales</taxon>
        <taxon>Sporomusaceae</taxon>
        <taxon>Pelosinus</taxon>
    </lineage>
</organism>
<reference evidence="3" key="1">
    <citation type="submission" date="2016-10" db="EMBL/GenBank/DDBJ databases">
        <authorList>
            <person name="Varghese N."/>
            <person name="Submissions S."/>
        </authorList>
    </citation>
    <scope>NUCLEOTIDE SEQUENCE [LARGE SCALE GENOMIC DNA]</scope>
    <source>
        <strain evidence="3">DSM 13327</strain>
    </source>
</reference>
<evidence type="ECO:0000313" key="3">
    <source>
        <dbReference type="Proteomes" id="UP000199520"/>
    </source>
</evidence>
<dbReference type="RefSeq" id="WP_090942733.1">
    <property type="nucleotide sequence ID" value="NZ_FOTS01000056.1"/>
</dbReference>